<keyword evidence="4" id="KW-0378">Hydrolase</keyword>
<protein>
    <recommendedName>
        <fullName evidence="3">glucan endo-1,3-beta-D-glucosidase</fullName>
        <ecNumber evidence="3">3.2.1.39</ecNumber>
    </recommendedName>
</protein>
<evidence type="ECO:0000256" key="10">
    <source>
        <dbReference type="SAM" id="SignalP"/>
    </source>
</evidence>
<feature type="region of interest" description="Disordered" evidence="9">
    <location>
        <begin position="464"/>
        <end position="489"/>
    </location>
</feature>
<keyword evidence="10" id="KW-0732">Signal</keyword>
<name>V4CPG2_LOTGI</name>
<dbReference type="InterPro" id="IPR005200">
    <property type="entry name" value="Endo-beta-glucanase"/>
</dbReference>
<dbReference type="HOGENOM" id="CLU_005309_0_0_1"/>
<feature type="domain" description="Glycosyl hydrolase family 81 N-terminal" evidence="11">
    <location>
        <begin position="517"/>
        <end position="662"/>
    </location>
</feature>
<dbReference type="PROSITE" id="PS52008">
    <property type="entry name" value="GH81"/>
    <property type="match status" value="1"/>
</dbReference>
<keyword evidence="14" id="KW-1185">Reference proteome</keyword>
<dbReference type="OMA" id="ACNQINH"/>
<accession>V4CPG2</accession>
<dbReference type="STRING" id="225164.V4CPG2"/>
<dbReference type="RefSeq" id="XP_009045022.1">
    <property type="nucleotide sequence ID" value="XM_009046774.1"/>
</dbReference>
<dbReference type="GO" id="GO:0000272">
    <property type="term" value="P:polysaccharide catabolic process"/>
    <property type="evidence" value="ECO:0007669"/>
    <property type="project" value="UniProtKB-KW"/>
</dbReference>
<keyword evidence="8" id="KW-0624">Polysaccharide degradation</keyword>
<dbReference type="Proteomes" id="UP000030746">
    <property type="component" value="Unassembled WGS sequence"/>
</dbReference>
<keyword evidence="6" id="KW-0326">Glycosidase</keyword>
<proteinExistence type="inferred from homology"/>
<keyword evidence="5" id="KW-0119">Carbohydrate metabolism</keyword>
<dbReference type="OrthoDB" id="4473401at2759"/>
<dbReference type="PANTHER" id="PTHR31983:SF0">
    <property type="entry name" value="GLUCAN ENDO-1,3-BETA-D-GLUCOSIDASE 2"/>
    <property type="match status" value="1"/>
</dbReference>
<dbReference type="Pfam" id="PF03639">
    <property type="entry name" value="Glyco_hydro_81"/>
    <property type="match status" value="1"/>
</dbReference>
<dbReference type="Pfam" id="PF17652">
    <property type="entry name" value="Glyco_hydro81C"/>
    <property type="match status" value="1"/>
</dbReference>
<evidence type="ECO:0000256" key="6">
    <source>
        <dbReference type="ARBA" id="ARBA00023295"/>
    </source>
</evidence>
<evidence type="ECO:0000259" key="11">
    <source>
        <dbReference type="Pfam" id="PF03639"/>
    </source>
</evidence>
<organism evidence="13 14">
    <name type="scientific">Lottia gigantea</name>
    <name type="common">Giant owl limpet</name>
    <dbReference type="NCBI Taxonomy" id="225164"/>
    <lineage>
        <taxon>Eukaryota</taxon>
        <taxon>Metazoa</taxon>
        <taxon>Spiralia</taxon>
        <taxon>Lophotrochozoa</taxon>
        <taxon>Mollusca</taxon>
        <taxon>Gastropoda</taxon>
        <taxon>Patellogastropoda</taxon>
        <taxon>Lottioidea</taxon>
        <taxon>Lottiidae</taxon>
        <taxon>Lottia</taxon>
    </lineage>
</organism>
<dbReference type="GO" id="GO:0052861">
    <property type="term" value="F:endo-1,3(4)-beta-glucanase activity"/>
    <property type="evidence" value="ECO:0007669"/>
    <property type="project" value="InterPro"/>
</dbReference>
<dbReference type="GO" id="GO:0042973">
    <property type="term" value="F:glucan endo-1,3-beta-D-glucosidase activity"/>
    <property type="evidence" value="ECO:0007669"/>
    <property type="project" value="UniProtKB-EC"/>
</dbReference>
<dbReference type="InterPro" id="IPR040720">
    <property type="entry name" value="GH81_C"/>
</dbReference>
<dbReference type="GeneID" id="20250455"/>
<sequence length="1054" mass="117311">MAVTMKTRSMIYKYFFFFVICWVNVEAALPHLNDCVHLDEHPLDSTDPISIFGANNEISGHAKPVRVGNLRQSRPLPTGHFVTNQIKGTPVPMRLFPFEANMDKGGVTYDAYTMDRWNDPKRTDFMEQQSAWKAGEPWNRLDSLGTNMKQMVAGPDGNPLGVFTGKSGVRIGITGSGEPTLTDFGDLYANFMFHGSTGTMEVPVVRGAPLPTHIIKNANPVVKPYCLSSINGQKVNFDCPGEPSAADGGSGFLSGECHSDNLHITLHNTRPIPDVTKVQWAARSEPTWSQRGMTTCDSNHCHLSSDRKTVSITIPHASGSMAFALNYIGHYVIPWAWGDHPQIAQCGGSGKRSDIEKRSPEEISLNAKCDHQRNLEIRVDVGGNNIPGINKIQYAVETTSNWKSMPAMHQCTNSACTRHGSEITIKTKVSSDVVRVAINVIGFTTLPRSRWFEDAYTVHCGGASVNSGKTGNTHNTHTQSPHSGSTHKPNIVHNLAASKKFVMELNEPGTDLPHQTRKFVLYFSESVQGSVDQSNGIITFSHSGKPYSGLVQLGYLGAGPRGDKSHYDFLDAHAGIYSYKPYVSFCVSESRNKGYMSFDWNAKDSSGREAMNKKLLMVAMPHHVLLLQKHHAKELKNTMYGFKGFEGNDWSMELDLQPASMEPDSGAINRIKHSSHDLKDIKDAIARDAANVNLNAVCPHSDSYNVGKALGLVSRLASISRAFGTNHFHQLDSSLKSCLEKWLRIHDTLENKWKFHYDNVWGGLFLRATDGDLGYGTDYGFPYYNDHHFHLGYFLYAISYYVKHYKSWGLANKARIYSLARDVGNPSNKDKRFPVARHKDIYTGFSWATGIVPNDRQEESASESINCYHGLASLGEAFGDKNMKHTGQILLATEILSVREYWQVRQHNRQHFPPILQQFGVVGQIAENAWYVYTLDWACDPNKFPMRHGCLVGIQVIPITAVSKYWVDQEWAKSIKQTCDWAINPSSAPKYKQTDPSDMKQLAVGWKAFCYAAVAPLDSNHRQKAVEYLRDKKPQDLVGGTGSASTLLFILGST</sequence>
<evidence type="ECO:0000256" key="3">
    <source>
        <dbReference type="ARBA" id="ARBA00012780"/>
    </source>
</evidence>
<dbReference type="KEGG" id="lgi:LOTGIDRAFT_237425"/>
<reference evidence="13 14" key="1">
    <citation type="journal article" date="2013" name="Nature">
        <title>Insights into bilaterian evolution from three spiralian genomes.</title>
        <authorList>
            <person name="Simakov O."/>
            <person name="Marletaz F."/>
            <person name="Cho S.J."/>
            <person name="Edsinger-Gonzales E."/>
            <person name="Havlak P."/>
            <person name="Hellsten U."/>
            <person name="Kuo D.H."/>
            <person name="Larsson T."/>
            <person name="Lv J."/>
            <person name="Arendt D."/>
            <person name="Savage R."/>
            <person name="Osoegawa K."/>
            <person name="de Jong P."/>
            <person name="Grimwood J."/>
            <person name="Chapman J.A."/>
            <person name="Shapiro H."/>
            <person name="Aerts A."/>
            <person name="Otillar R.P."/>
            <person name="Terry A.Y."/>
            <person name="Boore J.L."/>
            <person name="Grigoriev I.V."/>
            <person name="Lindberg D.R."/>
            <person name="Seaver E.C."/>
            <person name="Weisblat D.A."/>
            <person name="Putnam N.H."/>
            <person name="Rokhsar D.S."/>
        </authorList>
    </citation>
    <scope>NUCLEOTIDE SEQUENCE [LARGE SCALE GENOMIC DNA]</scope>
</reference>
<feature type="domain" description="Glycosyl hydrolase family 81 C-terminal" evidence="12">
    <location>
        <begin position="674"/>
        <end position="1032"/>
    </location>
</feature>
<dbReference type="PANTHER" id="PTHR31983">
    <property type="entry name" value="ENDO-1,3(4)-BETA-GLUCANASE 1"/>
    <property type="match status" value="1"/>
</dbReference>
<dbReference type="EC" id="3.2.1.39" evidence="3"/>
<evidence type="ECO:0000259" key="12">
    <source>
        <dbReference type="Pfam" id="PF17652"/>
    </source>
</evidence>
<dbReference type="InterPro" id="IPR040451">
    <property type="entry name" value="GH81_N"/>
</dbReference>
<evidence type="ECO:0000256" key="9">
    <source>
        <dbReference type="SAM" id="MobiDB-lite"/>
    </source>
</evidence>
<evidence type="ECO:0000313" key="13">
    <source>
        <dbReference type="EMBL" id="ESP04325.1"/>
    </source>
</evidence>
<keyword evidence="7" id="KW-0961">Cell wall biogenesis/degradation</keyword>
<dbReference type="CTD" id="20250455"/>
<evidence type="ECO:0000256" key="7">
    <source>
        <dbReference type="ARBA" id="ARBA00023316"/>
    </source>
</evidence>
<evidence type="ECO:0000256" key="1">
    <source>
        <dbReference type="ARBA" id="ARBA00000382"/>
    </source>
</evidence>
<feature type="compositionally biased region" description="Polar residues" evidence="9">
    <location>
        <begin position="464"/>
        <end position="488"/>
    </location>
</feature>
<feature type="signal peptide" evidence="10">
    <location>
        <begin position="1"/>
        <end position="27"/>
    </location>
</feature>
<evidence type="ECO:0000256" key="8">
    <source>
        <dbReference type="ARBA" id="ARBA00023326"/>
    </source>
</evidence>
<evidence type="ECO:0000313" key="14">
    <source>
        <dbReference type="Proteomes" id="UP000030746"/>
    </source>
</evidence>
<comment type="similarity">
    <text evidence="2">Belongs to the glycosyl hydrolase 81 family.</text>
</comment>
<feature type="chain" id="PRO_5004718084" description="glucan endo-1,3-beta-D-glucosidase" evidence="10">
    <location>
        <begin position="28"/>
        <end position="1054"/>
    </location>
</feature>
<dbReference type="AlphaFoldDB" id="V4CPG2"/>
<dbReference type="GO" id="GO:0071555">
    <property type="term" value="P:cell wall organization"/>
    <property type="evidence" value="ECO:0007669"/>
    <property type="project" value="UniProtKB-KW"/>
</dbReference>
<gene>
    <name evidence="13" type="ORF">LOTGIDRAFT_237425</name>
</gene>
<dbReference type="EMBL" id="KB199806">
    <property type="protein sequence ID" value="ESP04325.1"/>
    <property type="molecule type" value="Genomic_DNA"/>
</dbReference>
<evidence type="ECO:0000256" key="4">
    <source>
        <dbReference type="ARBA" id="ARBA00022801"/>
    </source>
</evidence>
<evidence type="ECO:0000256" key="2">
    <source>
        <dbReference type="ARBA" id="ARBA00010730"/>
    </source>
</evidence>
<comment type="catalytic activity">
    <reaction evidence="1">
        <text>Hydrolysis of (1-&gt;3)-beta-D-glucosidic linkages in (1-&gt;3)-beta-D-glucans.</text>
        <dbReference type="EC" id="3.2.1.39"/>
    </reaction>
</comment>
<evidence type="ECO:0000256" key="5">
    <source>
        <dbReference type="ARBA" id="ARBA00023277"/>
    </source>
</evidence>